<dbReference type="AlphaFoldDB" id="A0A2S7KL14"/>
<protein>
    <submittedName>
        <fullName evidence="1">Uncharacterized protein</fullName>
    </submittedName>
</protein>
<organism evidence="1 2">
    <name type="scientific">Polaribacter filamentus</name>
    <dbReference type="NCBI Taxonomy" id="53483"/>
    <lineage>
        <taxon>Bacteria</taxon>
        <taxon>Pseudomonadati</taxon>
        <taxon>Bacteroidota</taxon>
        <taxon>Flavobacteriia</taxon>
        <taxon>Flavobacteriales</taxon>
        <taxon>Flavobacteriaceae</taxon>
    </lineage>
</organism>
<dbReference type="Proteomes" id="UP000239522">
    <property type="component" value="Unassembled WGS sequence"/>
</dbReference>
<gene>
    <name evidence="1" type="ORF">BST83_18405</name>
</gene>
<proteinExistence type="predicted"/>
<reference evidence="1 2" key="1">
    <citation type="submission" date="2016-11" db="EMBL/GenBank/DDBJ databases">
        <title>Trade-off between light-utilization and light-protection in marine flavobacteria.</title>
        <authorList>
            <person name="Kumagai Y."/>
        </authorList>
    </citation>
    <scope>NUCLEOTIDE SEQUENCE [LARGE SCALE GENOMIC DNA]</scope>
    <source>
        <strain evidence="1 2">ATCC 700397</strain>
    </source>
</reference>
<evidence type="ECO:0000313" key="1">
    <source>
        <dbReference type="EMBL" id="PQB03280.1"/>
    </source>
</evidence>
<comment type="caution">
    <text evidence="1">The sequence shown here is derived from an EMBL/GenBank/DDBJ whole genome shotgun (WGS) entry which is preliminary data.</text>
</comment>
<name>A0A2S7KL14_9FLAO</name>
<keyword evidence="2" id="KW-1185">Reference proteome</keyword>
<evidence type="ECO:0000313" key="2">
    <source>
        <dbReference type="Proteomes" id="UP000239522"/>
    </source>
</evidence>
<dbReference type="RefSeq" id="WP_205853619.1">
    <property type="nucleotide sequence ID" value="NZ_MQUA01000014.1"/>
</dbReference>
<sequence>MKIQKQPTLADSICDLRARKIKKTFFTQINTLIDWDTISILINKDYLKGKSTTGGVSTFDVTIFMSL</sequence>
<accession>A0A2S7KL14</accession>
<dbReference type="EMBL" id="MQUA01000014">
    <property type="protein sequence ID" value="PQB03280.1"/>
    <property type="molecule type" value="Genomic_DNA"/>
</dbReference>